<dbReference type="SMART" id="SM00757">
    <property type="entry name" value="CRA"/>
    <property type="match status" value="1"/>
</dbReference>
<dbReference type="Proteomes" id="UP000285146">
    <property type="component" value="Unassembled WGS sequence"/>
</dbReference>
<dbReference type="SMART" id="SM00449">
    <property type="entry name" value="SPRY"/>
    <property type="match status" value="1"/>
</dbReference>
<dbReference type="AlphaFoldDB" id="A0A423XBS4"/>
<proteinExistence type="predicted"/>
<dbReference type="Pfam" id="PF10607">
    <property type="entry name" value="CTLH"/>
    <property type="match status" value="1"/>
</dbReference>
<dbReference type="STRING" id="1230097.A0A423XBS4"/>
<comment type="caution">
    <text evidence="5">The sequence shown here is derived from an EMBL/GenBank/DDBJ whole genome shotgun (WGS) entry which is preliminary data.</text>
</comment>
<feature type="compositionally biased region" description="Polar residues" evidence="2">
    <location>
        <begin position="68"/>
        <end position="77"/>
    </location>
</feature>
<dbReference type="Gene3D" id="2.60.120.920">
    <property type="match status" value="1"/>
</dbReference>
<gene>
    <name evidence="5" type="ORF">VPNG_05451</name>
</gene>
<dbReference type="SMART" id="SM00667">
    <property type="entry name" value="LisH"/>
    <property type="match status" value="1"/>
</dbReference>
<evidence type="ECO:0000256" key="1">
    <source>
        <dbReference type="ARBA" id="ARBA00002343"/>
    </source>
</evidence>
<dbReference type="PANTHER" id="PTHR12864">
    <property type="entry name" value="RAN BINDING PROTEIN 9-RELATED"/>
    <property type="match status" value="1"/>
</dbReference>
<dbReference type="PROSITE" id="PS50188">
    <property type="entry name" value="B302_SPRY"/>
    <property type="match status" value="1"/>
</dbReference>
<feature type="region of interest" description="Disordered" evidence="2">
    <location>
        <begin position="48"/>
        <end position="77"/>
    </location>
</feature>
<dbReference type="OrthoDB" id="25503at2759"/>
<dbReference type="InterPro" id="IPR001870">
    <property type="entry name" value="B30.2/SPRY"/>
</dbReference>
<dbReference type="InParanoid" id="A0A423XBS4"/>
<feature type="region of interest" description="Disordered" evidence="2">
    <location>
        <begin position="98"/>
        <end position="118"/>
    </location>
</feature>
<feature type="compositionally biased region" description="Polar residues" evidence="2">
    <location>
        <begin position="419"/>
        <end position="431"/>
    </location>
</feature>
<name>A0A423XBS4_9PEZI</name>
<dbReference type="InterPro" id="IPR024964">
    <property type="entry name" value="CTLH/CRA"/>
</dbReference>
<dbReference type="SMART" id="SM00668">
    <property type="entry name" value="CTLH"/>
    <property type="match status" value="1"/>
</dbReference>
<organism evidence="5 6">
    <name type="scientific">Cytospora leucostoma</name>
    <dbReference type="NCBI Taxonomy" id="1230097"/>
    <lineage>
        <taxon>Eukaryota</taxon>
        <taxon>Fungi</taxon>
        <taxon>Dikarya</taxon>
        <taxon>Ascomycota</taxon>
        <taxon>Pezizomycotina</taxon>
        <taxon>Sordariomycetes</taxon>
        <taxon>Sordariomycetidae</taxon>
        <taxon>Diaporthales</taxon>
        <taxon>Cytosporaceae</taxon>
        <taxon>Cytospora</taxon>
    </lineage>
</organism>
<feature type="domain" description="B30.2/SPRY" evidence="3">
    <location>
        <begin position="92"/>
        <end position="283"/>
    </location>
</feature>
<evidence type="ECO:0000313" key="6">
    <source>
        <dbReference type="Proteomes" id="UP000285146"/>
    </source>
</evidence>
<dbReference type="Pfam" id="PF00622">
    <property type="entry name" value="SPRY"/>
    <property type="match status" value="1"/>
</dbReference>
<evidence type="ECO:0000313" key="5">
    <source>
        <dbReference type="EMBL" id="ROW13362.1"/>
    </source>
</evidence>
<evidence type="ECO:0000259" key="4">
    <source>
        <dbReference type="PROSITE" id="PS50897"/>
    </source>
</evidence>
<reference evidence="5 6" key="1">
    <citation type="submission" date="2015-09" db="EMBL/GenBank/DDBJ databases">
        <title>Host preference determinants of Valsa canker pathogens revealed by comparative genomics.</title>
        <authorList>
            <person name="Yin Z."/>
            <person name="Huang L."/>
        </authorList>
    </citation>
    <scope>NUCLEOTIDE SEQUENCE [LARGE SCALE GENOMIC DNA]</scope>
    <source>
        <strain evidence="5 6">SXYLt</strain>
    </source>
</reference>
<sequence>MFMSRTTLENLPGTDSTGGGRTSSSNSGSSGFLRPSYLRGSHYLAKLEQQTQQKAQAQREKDAAAKNGSDTVLQGNNNSAVSQSYLGITRDVIERTPPHEEEDAVEPLPTRWGSGKDDKADGLEVLSDGLEVKYTGSRSHTDKDFEACAIRADHTMPVQSGLYYFEVTILSKRHNDTTIGIGFSSKDVSLHRAPGWEPESWGYHGDDGHCFASQNVGKHYGPTFSTGDVIGCGVNFSTGTAFFTKNGRNLDTAFREVKGKLYPSVGMKKPGEHKEIHKLERQIAQADTSKLAPPLDETDVIQQLVLQFLQHDGYVETARAFAQEIQTEKQALCLDPNTEIPGIDIRDDQDANNRQRIRRAILEGDIDKAIKHTNTCYPHVLEENEQVYFRLRCRKFIELIRREAELNLVGSGGPKGTNAVASSNNGYSQHAQSEDMELDEEMEDLDAQSGVHDLAQDALQYGQALQAEYADDERKEVRTALKDIFGLMAYQNPLKESKLSYLLDRKGRVAVAEELNSAILQSLGKSSRAALENVYAQTSVLLDDLAEAGGPGAFVTLQGIIDEIPVPNQQL</sequence>
<dbReference type="SUPFAM" id="SSF49899">
    <property type="entry name" value="Concanavalin A-like lectins/glucanases"/>
    <property type="match status" value="1"/>
</dbReference>
<dbReference type="CDD" id="cd12909">
    <property type="entry name" value="SPRY_RanBP9_10"/>
    <property type="match status" value="1"/>
</dbReference>
<feature type="region of interest" description="Disordered" evidence="2">
    <location>
        <begin position="411"/>
        <end position="433"/>
    </location>
</feature>
<dbReference type="PROSITE" id="PS50897">
    <property type="entry name" value="CTLH"/>
    <property type="match status" value="1"/>
</dbReference>
<feature type="domain" description="CTLH" evidence="4">
    <location>
        <begin position="350"/>
        <end position="407"/>
    </location>
</feature>
<evidence type="ECO:0000259" key="3">
    <source>
        <dbReference type="PROSITE" id="PS50188"/>
    </source>
</evidence>
<evidence type="ECO:0000256" key="2">
    <source>
        <dbReference type="SAM" id="MobiDB-lite"/>
    </source>
</evidence>
<accession>A0A423XBS4</accession>
<dbReference type="PROSITE" id="PS50896">
    <property type="entry name" value="LISH"/>
    <property type="match status" value="1"/>
</dbReference>
<dbReference type="InterPro" id="IPR013320">
    <property type="entry name" value="ConA-like_dom_sf"/>
</dbReference>
<dbReference type="InterPro" id="IPR013144">
    <property type="entry name" value="CRA_dom"/>
</dbReference>
<feature type="region of interest" description="Disordered" evidence="2">
    <location>
        <begin position="1"/>
        <end position="36"/>
    </location>
</feature>
<dbReference type="InterPro" id="IPR043136">
    <property type="entry name" value="B30.2/SPRY_sf"/>
</dbReference>
<dbReference type="InterPro" id="IPR003877">
    <property type="entry name" value="SPRY_dom"/>
</dbReference>
<dbReference type="EMBL" id="LKEB01000020">
    <property type="protein sequence ID" value="ROW13362.1"/>
    <property type="molecule type" value="Genomic_DNA"/>
</dbReference>
<dbReference type="InterPro" id="IPR050618">
    <property type="entry name" value="Ubq-SigPath_Reg"/>
</dbReference>
<feature type="compositionally biased region" description="Low complexity" evidence="2">
    <location>
        <begin position="22"/>
        <end position="31"/>
    </location>
</feature>
<dbReference type="InterPro" id="IPR006595">
    <property type="entry name" value="CTLH_C"/>
</dbReference>
<dbReference type="InterPro" id="IPR035782">
    <property type="entry name" value="SPRY_RanBP9/10"/>
</dbReference>
<protein>
    <submittedName>
        <fullName evidence="5">Uncharacterized protein</fullName>
    </submittedName>
</protein>
<dbReference type="InterPro" id="IPR006594">
    <property type="entry name" value="LisH"/>
</dbReference>
<dbReference type="Pfam" id="PF08513">
    <property type="entry name" value="LisH"/>
    <property type="match status" value="1"/>
</dbReference>
<keyword evidence="6" id="KW-1185">Reference proteome</keyword>
<comment type="function">
    <text evidence="1">Involved in the proteasome-dependent degradation of fructose-1,6-bisphosphatase.</text>
</comment>